<dbReference type="InterPro" id="IPR055312">
    <property type="entry name" value="FBL15-like"/>
</dbReference>
<dbReference type="PANTHER" id="PTHR34709">
    <property type="entry name" value="OS10G0396666 PROTEIN"/>
    <property type="match status" value="1"/>
</dbReference>
<dbReference type="Proteomes" id="UP001054889">
    <property type="component" value="Unassembled WGS sequence"/>
</dbReference>
<feature type="region of interest" description="Disordered" evidence="1">
    <location>
        <begin position="1"/>
        <end position="21"/>
    </location>
</feature>
<accession>A0AAV5DK43</accession>
<keyword evidence="3" id="KW-1185">Reference proteome</keyword>
<organism evidence="2 3">
    <name type="scientific">Eleusine coracana subsp. coracana</name>
    <dbReference type="NCBI Taxonomy" id="191504"/>
    <lineage>
        <taxon>Eukaryota</taxon>
        <taxon>Viridiplantae</taxon>
        <taxon>Streptophyta</taxon>
        <taxon>Embryophyta</taxon>
        <taxon>Tracheophyta</taxon>
        <taxon>Spermatophyta</taxon>
        <taxon>Magnoliopsida</taxon>
        <taxon>Liliopsida</taxon>
        <taxon>Poales</taxon>
        <taxon>Poaceae</taxon>
        <taxon>PACMAD clade</taxon>
        <taxon>Chloridoideae</taxon>
        <taxon>Cynodonteae</taxon>
        <taxon>Eleusininae</taxon>
        <taxon>Eleusine</taxon>
    </lineage>
</organism>
<reference evidence="2" key="1">
    <citation type="journal article" date="2018" name="DNA Res.">
        <title>Multiple hybrid de novo genome assembly of finger millet, an orphan allotetraploid crop.</title>
        <authorList>
            <person name="Hatakeyama M."/>
            <person name="Aluri S."/>
            <person name="Balachadran M.T."/>
            <person name="Sivarajan S.R."/>
            <person name="Patrignani A."/>
            <person name="Gruter S."/>
            <person name="Poveda L."/>
            <person name="Shimizu-Inatsugi R."/>
            <person name="Baeten J."/>
            <person name="Francoijs K.J."/>
            <person name="Nataraja K.N."/>
            <person name="Reddy Y.A.N."/>
            <person name="Phadnis S."/>
            <person name="Ravikumar R.L."/>
            <person name="Schlapbach R."/>
            <person name="Sreeman S.M."/>
            <person name="Shimizu K.K."/>
        </authorList>
    </citation>
    <scope>NUCLEOTIDE SEQUENCE</scope>
</reference>
<comment type="caution">
    <text evidence="2">The sequence shown here is derived from an EMBL/GenBank/DDBJ whole genome shotgun (WGS) entry which is preliminary data.</text>
</comment>
<dbReference type="PANTHER" id="PTHR34709:SF61">
    <property type="entry name" value="OS07G0229100 PROTEIN"/>
    <property type="match status" value="1"/>
</dbReference>
<evidence type="ECO:0000313" key="3">
    <source>
        <dbReference type="Proteomes" id="UP001054889"/>
    </source>
</evidence>
<dbReference type="SUPFAM" id="SSF81383">
    <property type="entry name" value="F-box domain"/>
    <property type="match status" value="1"/>
</dbReference>
<evidence type="ECO:0000313" key="2">
    <source>
        <dbReference type="EMBL" id="GJN10482.1"/>
    </source>
</evidence>
<dbReference type="InterPro" id="IPR036047">
    <property type="entry name" value="F-box-like_dom_sf"/>
</dbReference>
<sequence length="499" mass="56474">MDQSLSRGDGHGGEVAAKRPNLSSGEDRLSALHDDIIVLILLRLDTISEAARTSVLSSRWRWIWTLLQELTFTSAPDDRHILEVLAVPEAPALHRLHVVSNDRAHLDSVAAWLPIAARRLSGAFMYYNSAEGEREDDEEEDEGKKGTIALPCFGNATKIVLSLRFFSLVLPPSGAFTRLTVLILERIRFQGTCEVGDMVSSPRCPCLKMLRIRDACGVARLTLHSESLLQIDLRCLNGLQRLDIDAPVLNELALVKCFVRNQSLVANISAPQLLHLIWRDVYHPSYVQLGNLGKLQWLGAKHILVYGQRYNIFNFNALRLLQHFQVIPTVSIVLCYPQVIGNFPYLMEDITYVPHVMFLTMYVMNQGHSFGAGSFHVLRLCTGVRRLSLVLRPANPNNLEAQSTCPSGCICDQPTNWKTENLSLNFLRDVEITGLRGSEHEAAFLKQLFNWAVILEKVKITFDRCVMKSKAKEFCHRLSDISRPETLMEFYMYRDSDRQ</sequence>
<dbReference type="AlphaFoldDB" id="A0AAV5DK43"/>
<dbReference type="EMBL" id="BQKI01000017">
    <property type="protein sequence ID" value="GJN10482.1"/>
    <property type="molecule type" value="Genomic_DNA"/>
</dbReference>
<evidence type="ECO:0008006" key="4">
    <source>
        <dbReference type="Google" id="ProtNLM"/>
    </source>
</evidence>
<gene>
    <name evidence="2" type="primary">ga28579</name>
    <name evidence="2" type="ORF">PR202_ga28579</name>
</gene>
<protein>
    <recommendedName>
        <fullName evidence="4">FBD domain-containing protein</fullName>
    </recommendedName>
</protein>
<evidence type="ECO:0000256" key="1">
    <source>
        <dbReference type="SAM" id="MobiDB-lite"/>
    </source>
</evidence>
<name>A0AAV5DK43_ELECO</name>
<proteinExistence type="predicted"/>
<reference evidence="2" key="2">
    <citation type="submission" date="2021-12" db="EMBL/GenBank/DDBJ databases">
        <title>Resequencing data analysis of finger millet.</title>
        <authorList>
            <person name="Hatakeyama M."/>
            <person name="Aluri S."/>
            <person name="Balachadran M.T."/>
            <person name="Sivarajan S.R."/>
            <person name="Poveda L."/>
            <person name="Shimizu-Inatsugi R."/>
            <person name="Schlapbach R."/>
            <person name="Sreeman S.M."/>
            <person name="Shimizu K.K."/>
        </authorList>
    </citation>
    <scope>NUCLEOTIDE SEQUENCE</scope>
</reference>